<dbReference type="AlphaFoldDB" id="J3KUB6"/>
<reference evidence="1" key="1">
    <citation type="submission" date="2015-06" db="UniProtKB">
        <authorList>
            <consortium name="EnsemblPlants"/>
        </authorList>
    </citation>
    <scope>IDENTIFICATION</scope>
</reference>
<dbReference type="EnsemblPlants" id="OB0046G10050.1">
    <property type="protein sequence ID" value="OB0046G10050.1"/>
    <property type="gene ID" value="OB0046G10050"/>
</dbReference>
<evidence type="ECO:0000313" key="1">
    <source>
        <dbReference type="EnsemblPlants" id="OB0046G10050.1"/>
    </source>
</evidence>
<organism evidence="1">
    <name type="scientific">Oryza brachyantha</name>
    <name type="common">malo sina</name>
    <dbReference type="NCBI Taxonomy" id="4533"/>
    <lineage>
        <taxon>Eukaryota</taxon>
        <taxon>Viridiplantae</taxon>
        <taxon>Streptophyta</taxon>
        <taxon>Embryophyta</taxon>
        <taxon>Tracheophyta</taxon>
        <taxon>Spermatophyta</taxon>
        <taxon>Magnoliopsida</taxon>
        <taxon>Liliopsida</taxon>
        <taxon>Poales</taxon>
        <taxon>Poaceae</taxon>
        <taxon>BOP clade</taxon>
        <taxon>Oryzoideae</taxon>
        <taxon>Oryzeae</taxon>
        <taxon>Oryzinae</taxon>
        <taxon>Oryza</taxon>
    </lineage>
</organism>
<evidence type="ECO:0000313" key="2">
    <source>
        <dbReference type="Proteomes" id="UP000006038"/>
    </source>
</evidence>
<accession>J3KUB6</accession>
<dbReference type="Gramene" id="OB0046G10050.1">
    <property type="protein sequence ID" value="OB0046G10050.1"/>
    <property type="gene ID" value="OB0046G10050"/>
</dbReference>
<dbReference type="Proteomes" id="UP000006038">
    <property type="component" value="Unassembled WGS sequence"/>
</dbReference>
<protein>
    <submittedName>
        <fullName evidence="1">Uncharacterized protein</fullName>
    </submittedName>
</protein>
<name>J3KUB6_ORYBR</name>
<dbReference type="HOGENOM" id="CLU_2254302_0_0_1"/>
<sequence length="104" mass="11296">MATCPTLRLDTSSSSNTPRVRVVLDELLEDIVKDGNLVTSSGLLEDVLGEGVHDRHDPKHCTANAAIPSVSCICRFCRSLCFSWELENRSLRQGGGHASGLMQL</sequence>
<keyword evidence="2" id="KW-1185">Reference proteome</keyword>
<proteinExistence type="predicted"/>